<dbReference type="EMBL" id="NWUO01000006">
    <property type="protein sequence ID" value="PNS11926.1"/>
    <property type="molecule type" value="Genomic_DNA"/>
</dbReference>
<dbReference type="Proteomes" id="UP000236345">
    <property type="component" value="Unassembled WGS sequence"/>
</dbReference>
<dbReference type="PANTHER" id="PTHR32347:SF23">
    <property type="entry name" value="BLL5650 PROTEIN"/>
    <property type="match status" value="1"/>
</dbReference>
<evidence type="ECO:0000256" key="3">
    <source>
        <dbReference type="SAM" id="Coils"/>
    </source>
</evidence>
<keyword evidence="2 3" id="KW-0175">Coiled coil</keyword>
<dbReference type="InterPro" id="IPR050465">
    <property type="entry name" value="UPF0194_transport"/>
</dbReference>
<reference evidence="5" key="1">
    <citation type="submission" date="2017-09" db="EMBL/GenBank/DDBJ databases">
        <authorList>
            <person name="Palmer M."/>
            <person name="Steenkamp E.T."/>
            <person name="Coetzee M.P."/>
            <person name="Avontuur J.R."/>
            <person name="Van Zyl E."/>
            <person name="Chan W.-Y."/>
            <person name="Blom J."/>
            <person name="Venter S.N."/>
        </authorList>
    </citation>
    <scope>NUCLEOTIDE SEQUENCE [LARGE SCALE GENOMIC DNA]</scope>
    <source>
        <strain evidence="5">QC88-366</strain>
    </source>
</reference>
<evidence type="ECO:0000256" key="1">
    <source>
        <dbReference type="ARBA" id="ARBA00004196"/>
    </source>
</evidence>
<evidence type="ECO:0000313" key="4">
    <source>
        <dbReference type="EMBL" id="PNS11926.1"/>
    </source>
</evidence>
<name>A0A2K1QA61_9GAMM</name>
<dbReference type="PROSITE" id="PS51257">
    <property type="entry name" value="PROKAR_LIPOPROTEIN"/>
    <property type="match status" value="1"/>
</dbReference>
<protein>
    <recommendedName>
        <fullName evidence="6">Secretion protein HlyD</fullName>
    </recommendedName>
</protein>
<comment type="caution">
    <text evidence="4">The sequence shown here is derived from an EMBL/GenBank/DDBJ whole genome shotgun (WGS) entry which is preliminary data.</text>
</comment>
<dbReference type="Gene3D" id="2.40.50.100">
    <property type="match status" value="1"/>
</dbReference>
<dbReference type="OrthoDB" id="8558741at2"/>
<dbReference type="RefSeq" id="WP_103059762.1">
    <property type="nucleotide sequence ID" value="NZ_BSOF01000005.1"/>
</dbReference>
<dbReference type="PANTHER" id="PTHR32347">
    <property type="entry name" value="EFFLUX SYSTEM COMPONENT YKNX-RELATED"/>
    <property type="match status" value="1"/>
</dbReference>
<accession>A0A2K1QA61</accession>
<evidence type="ECO:0000256" key="2">
    <source>
        <dbReference type="ARBA" id="ARBA00023054"/>
    </source>
</evidence>
<comment type="subcellular location">
    <subcellularLocation>
        <location evidence="1">Cell envelope</location>
    </subcellularLocation>
</comment>
<evidence type="ECO:0008006" key="6">
    <source>
        <dbReference type="Google" id="ProtNLM"/>
    </source>
</evidence>
<evidence type="ECO:0000313" key="5">
    <source>
        <dbReference type="Proteomes" id="UP000236345"/>
    </source>
</evidence>
<dbReference type="GO" id="GO:0030313">
    <property type="term" value="C:cell envelope"/>
    <property type="evidence" value="ECO:0007669"/>
    <property type="project" value="UniProtKB-SubCell"/>
</dbReference>
<keyword evidence="5" id="KW-1185">Reference proteome</keyword>
<organism evidence="4 5">
    <name type="scientific">Mixta theicola</name>
    <dbReference type="NCBI Taxonomy" id="1458355"/>
    <lineage>
        <taxon>Bacteria</taxon>
        <taxon>Pseudomonadati</taxon>
        <taxon>Pseudomonadota</taxon>
        <taxon>Gammaproteobacteria</taxon>
        <taxon>Enterobacterales</taxon>
        <taxon>Erwiniaceae</taxon>
        <taxon>Mixta</taxon>
    </lineage>
</organism>
<gene>
    <name evidence="4" type="ORF">COO59_10595</name>
</gene>
<feature type="coiled-coil region" evidence="3">
    <location>
        <begin position="101"/>
        <end position="128"/>
    </location>
</feature>
<dbReference type="AlphaFoldDB" id="A0A2K1QA61"/>
<proteinExistence type="predicted"/>
<dbReference type="Gene3D" id="2.40.30.170">
    <property type="match status" value="1"/>
</dbReference>
<sequence>MEYYHRWLLSVAVILLVGCNPLEENTLHGYIEADYIYISSATSGTLKTLAVNKGQQIEKNALLFAVDNEKEQQEYNLALAQLAREQLILKDLSSGKRKEELAILQAQRRQASEALALAESKMAREQKKYQQQMLSEFDFEQVKSERQQKASAVDEIDRRIAAESLPARTAQYAAQQHLIEAAQATLAKAAWANQQTSRYAPVSAQVFDIFYYPGEWVPAGKAVMSLLPPENIKIRFFVSALHMSQLRYAQTISITPLTGQPLLAKINYISPQAEYTPPLVYSSQRREQMVFLIEAVPLDPLAVSTQLHPGMAVTVTL</sequence>